<dbReference type="PANTHER" id="PTHR31157:SF1">
    <property type="entry name" value="SCP DOMAIN-CONTAINING PROTEIN"/>
    <property type="match status" value="1"/>
</dbReference>
<dbReference type="Gene3D" id="3.40.33.10">
    <property type="entry name" value="CAP"/>
    <property type="match status" value="1"/>
</dbReference>
<feature type="domain" description="SCP" evidence="2">
    <location>
        <begin position="46"/>
        <end position="158"/>
    </location>
</feature>
<dbReference type="AlphaFoldDB" id="A0A6A3G7B0"/>
<evidence type="ECO:0000256" key="1">
    <source>
        <dbReference type="SAM" id="SignalP"/>
    </source>
</evidence>
<evidence type="ECO:0000259" key="2">
    <source>
        <dbReference type="Pfam" id="PF00188"/>
    </source>
</evidence>
<organism evidence="3 6">
    <name type="scientific">Phytophthora fragariae</name>
    <dbReference type="NCBI Taxonomy" id="53985"/>
    <lineage>
        <taxon>Eukaryota</taxon>
        <taxon>Sar</taxon>
        <taxon>Stramenopiles</taxon>
        <taxon>Oomycota</taxon>
        <taxon>Peronosporomycetes</taxon>
        <taxon>Peronosporales</taxon>
        <taxon>Peronosporaceae</taxon>
        <taxon>Phytophthora</taxon>
    </lineage>
</organism>
<dbReference type="PANTHER" id="PTHR31157">
    <property type="entry name" value="SCP DOMAIN-CONTAINING PROTEIN"/>
    <property type="match status" value="1"/>
</dbReference>
<dbReference type="EMBL" id="QXGD01009361">
    <property type="protein sequence ID" value="KAE9158045.1"/>
    <property type="molecule type" value="Genomic_DNA"/>
</dbReference>
<dbReference type="SUPFAM" id="SSF55797">
    <property type="entry name" value="PR-1-like"/>
    <property type="match status" value="1"/>
</dbReference>
<dbReference type="Proteomes" id="UP000440367">
    <property type="component" value="Unassembled WGS sequence"/>
</dbReference>
<dbReference type="InterPro" id="IPR035940">
    <property type="entry name" value="CAP_sf"/>
</dbReference>
<feature type="chain" id="PRO_5033520738" description="SCP domain-containing protein" evidence="1">
    <location>
        <begin position="21"/>
        <end position="168"/>
    </location>
</feature>
<proteinExistence type="predicted"/>
<evidence type="ECO:0000313" key="3">
    <source>
        <dbReference type="EMBL" id="KAE8952581.1"/>
    </source>
</evidence>
<accession>A0A6A3G7B0</accession>
<dbReference type="InterPro" id="IPR014044">
    <property type="entry name" value="CAP_dom"/>
</dbReference>
<dbReference type="Pfam" id="PF00188">
    <property type="entry name" value="CAP"/>
    <property type="match status" value="1"/>
</dbReference>
<dbReference type="CDD" id="cd05379">
    <property type="entry name" value="CAP_bacterial"/>
    <property type="match status" value="1"/>
</dbReference>
<feature type="signal peptide" evidence="1">
    <location>
        <begin position="1"/>
        <end position="20"/>
    </location>
</feature>
<name>A0A6A3G7B0_9STRA</name>
<dbReference type="EMBL" id="QXFW01010691">
    <property type="protein sequence ID" value="KAE8952581.1"/>
    <property type="molecule type" value="Genomic_DNA"/>
</dbReference>
<keyword evidence="1" id="KW-0732">Signal</keyword>
<gene>
    <name evidence="4" type="ORF">PF002_g33208</name>
    <name evidence="3" type="ORF">PF011_g32660</name>
</gene>
<reference evidence="3 6" key="1">
    <citation type="submission" date="2018-09" db="EMBL/GenBank/DDBJ databases">
        <title>Genomic investigation of the strawberry pathogen Phytophthora fragariae indicates pathogenicity is determined by transcriptional variation in three key races.</title>
        <authorList>
            <person name="Adams T.M."/>
            <person name="Armitage A.D."/>
            <person name="Sobczyk M.K."/>
            <person name="Bates H.J."/>
            <person name="Dunwell J.M."/>
            <person name="Nellist C.F."/>
            <person name="Harrison R.J."/>
        </authorList>
    </citation>
    <scope>NUCLEOTIDE SEQUENCE [LARGE SCALE GENOMIC DNA]</scope>
    <source>
        <strain evidence="4 5">BC-1</strain>
        <strain evidence="3 6">SCRP245</strain>
    </source>
</reference>
<sequence length="168" mass="17945">MNIKGLFAITLVALLGVTNGETAVRESDAVTRELQVADFSTKLALAINSKRAEKGLKAVCINKKLMKAAQVQADYMAQTNKVSPTGSGGSTPPSRYAAQHIATSKSAEMVAAGQTTVDAVVATWIKSAGAYLYSDLKFIGPGYNYDSTKQYKHYWVLDMANADGEVCL</sequence>
<comment type="caution">
    <text evidence="3">The sequence shown here is derived from an EMBL/GenBank/DDBJ whole genome shotgun (WGS) entry which is preliminary data.</text>
</comment>
<dbReference type="Proteomes" id="UP000460718">
    <property type="component" value="Unassembled WGS sequence"/>
</dbReference>
<evidence type="ECO:0000313" key="5">
    <source>
        <dbReference type="Proteomes" id="UP000440367"/>
    </source>
</evidence>
<protein>
    <recommendedName>
        <fullName evidence="2">SCP domain-containing protein</fullName>
    </recommendedName>
</protein>
<evidence type="ECO:0000313" key="4">
    <source>
        <dbReference type="EMBL" id="KAE9158045.1"/>
    </source>
</evidence>
<evidence type="ECO:0000313" key="6">
    <source>
        <dbReference type="Proteomes" id="UP000460718"/>
    </source>
</evidence>